<feature type="compositionally biased region" description="Basic residues" evidence="1">
    <location>
        <begin position="327"/>
        <end position="337"/>
    </location>
</feature>
<protein>
    <submittedName>
        <fullName evidence="2">Uncharacterized protein</fullName>
    </submittedName>
</protein>
<comment type="caution">
    <text evidence="2">The sequence shown here is derived from an EMBL/GenBank/DDBJ whole genome shotgun (WGS) entry which is preliminary data.</text>
</comment>
<dbReference type="AlphaFoldDB" id="A0AAX6M7D8"/>
<feature type="compositionally biased region" description="Polar residues" evidence="1">
    <location>
        <begin position="257"/>
        <end position="268"/>
    </location>
</feature>
<feature type="compositionally biased region" description="Pro residues" evidence="1">
    <location>
        <begin position="272"/>
        <end position="287"/>
    </location>
</feature>
<evidence type="ECO:0000256" key="1">
    <source>
        <dbReference type="SAM" id="MobiDB-lite"/>
    </source>
</evidence>
<dbReference type="Proteomes" id="UP001369815">
    <property type="component" value="Unassembled WGS sequence"/>
</dbReference>
<feature type="region of interest" description="Disordered" evidence="1">
    <location>
        <begin position="84"/>
        <end position="404"/>
    </location>
</feature>
<feature type="compositionally biased region" description="Basic and acidic residues" evidence="1">
    <location>
        <begin position="143"/>
        <end position="152"/>
    </location>
</feature>
<proteinExistence type="predicted"/>
<gene>
    <name evidence="2" type="ORF">Daesc_010340</name>
</gene>
<organism evidence="2 3">
    <name type="scientific">Daldinia eschscholtzii</name>
    <dbReference type="NCBI Taxonomy" id="292717"/>
    <lineage>
        <taxon>Eukaryota</taxon>
        <taxon>Fungi</taxon>
        <taxon>Dikarya</taxon>
        <taxon>Ascomycota</taxon>
        <taxon>Pezizomycotina</taxon>
        <taxon>Sordariomycetes</taxon>
        <taxon>Xylariomycetidae</taxon>
        <taxon>Xylariales</taxon>
        <taxon>Hypoxylaceae</taxon>
        <taxon>Daldinia</taxon>
    </lineage>
</organism>
<accession>A0AAX6M7D8</accession>
<feature type="compositionally biased region" description="Low complexity" evidence="1">
    <location>
        <begin position="358"/>
        <end position="367"/>
    </location>
</feature>
<name>A0AAX6M7D8_9PEZI</name>
<evidence type="ECO:0000313" key="3">
    <source>
        <dbReference type="Proteomes" id="UP001369815"/>
    </source>
</evidence>
<sequence>MLLVAPSSAMAEYKERIIASNKLNAAKVRRECAKHGIEGVKSRFSIYGDPVFPLPQNYKPYSVDDRPVPTEFPSPMMNLDETIRNLKAPESIKNTKNAKGKEPERVPPTSSTPPVPRSSHGQSSTTSNVPFDDTPGGSSNPTEEARVDKKATNDVSHTSSYQPSISQQSYASSEKSYQTPITPSQASIKAPAKTDRYYPPQTKSAYFSAPPPSNQQTENKASKRENNDAPGADTATQSISTVARGAANITPPASIYNEFTSDQPTTSIGPAIAPPRPPCIVAPPPVPCSTEDATGSEQETSKTKTTSTRHVETPQGEGAHTPSSTQKRTRRLSKTRKPGSSDGKSRSSLETPRRNKTKLTAATTNTTISVDRVSHMAQPRTSEVGKEASGSDLKSGRKLRKKAR</sequence>
<dbReference type="EMBL" id="JBANMG010000010">
    <property type="protein sequence ID" value="KAK6948570.1"/>
    <property type="molecule type" value="Genomic_DNA"/>
</dbReference>
<reference evidence="2 3" key="1">
    <citation type="journal article" date="2024" name="Front Chem Biol">
        <title>Unveiling the potential of Daldinia eschscholtzii MFLUCC 19-0629 through bioactivity and bioinformatics studies for enhanced sustainable agriculture production.</title>
        <authorList>
            <person name="Brooks S."/>
            <person name="Weaver J.A."/>
            <person name="Klomchit A."/>
            <person name="Alharthi S.A."/>
            <person name="Onlamun T."/>
            <person name="Nurani R."/>
            <person name="Vong T.K."/>
            <person name="Alberti F."/>
            <person name="Greco C."/>
        </authorList>
    </citation>
    <scope>NUCLEOTIDE SEQUENCE [LARGE SCALE GENOMIC DNA]</scope>
    <source>
        <strain evidence="2">MFLUCC 19-0629</strain>
    </source>
</reference>
<feature type="compositionally biased region" description="Basic and acidic residues" evidence="1">
    <location>
        <begin position="343"/>
        <end position="353"/>
    </location>
</feature>
<feature type="compositionally biased region" description="Polar residues" evidence="1">
    <location>
        <begin position="120"/>
        <end position="129"/>
    </location>
</feature>
<keyword evidence="3" id="KW-1185">Reference proteome</keyword>
<feature type="compositionally biased region" description="Low complexity" evidence="1">
    <location>
        <begin position="159"/>
        <end position="178"/>
    </location>
</feature>
<evidence type="ECO:0000313" key="2">
    <source>
        <dbReference type="EMBL" id="KAK6948570.1"/>
    </source>
</evidence>